<dbReference type="RefSeq" id="XP_065664464.1">
    <property type="nucleotide sequence ID" value="XM_065808392.1"/>
</dbReference>
<dbReference type="InterPro" id="IPR005579">
    <property type="entry name" value="Cgr1-like"/>
</dbReference>
<keyword evidence="8" id="KW-0698">rRNA processing</keyword>
<comment type="subcellular location">
    <subcellularLocation>
        <location evidence="2">Chromosome</location>
    </subcellularLocation>
    <subcellularLocation>
        <location evidence="3">Nucleus</location>
        <location evidence="3">Nucleolus</location>
    </subcellularLocation>
</comment>
<evidence type="ECO:0000256" key="13">
    <source>
        <dbReference type="ARBA" id="ARBA00093307"/>
    </source>
</evidence>
<evidence type="ECO:0000256" key="8">
    <source>
        <dbReference type="ARBA" id="ARBA00022552"/>
    </source>
</evidence>
<evidence type="ECO:0000256" key="7">
    <source>
        <dbReference type="ARBA" id="ARBA00022517"/>
    </source>
</evidence>
<evidence type="ECO:0000256" key="4">
    <source>
        <dbReference type="ARBA" id="ARBA00007869"/>
    </source>
</evidence>
<keyword evidence="15" id="KW-1185">Reference proteome</keyword>
<evidence type="ECO:0000256" key="12">
    <source>
        <dbReference type="ARBA" id="ARBA00023242"/>
    </source>
</evidence>
<comment type="similarity">
    <text evidence="4">Belongs to the CGR1 family.</text>
</comment>
<feature type="region of interest" description="Disordered" evidence="14">
    <location>
        <begin position="1"/>
        <end position="31"/>
    </location>
</feature>
<name>A0ABM4CRG3_HYDVU</name>
<evidence type="ECO:0000256" key="5">
    <source>
        <dbReference type="ARBA" id="ARBA00016738"/>
    </source>
</evidence>
<organism evidence="15 16">
    <name type="scientific">Hydra vulgaris</name>
    <name type="common">Hydra</name>
    <name type="synonym">Hydra attenuata</name>
    <dbReference type="NCBI Taxonomy" id="6087"/>
    <lineage>
        <taxon>Eukaryota</taxon>
        <taxon>Metazoa</taxon>
        <taxon>Cnidaria</taxon>
        <taxon>Hydrozoa</taxon>
        <taxon>Hydroidolina</taxon>
        <taxon>Anthoathecata</taxon>
        <taxon>Aplanulata</taxon>
        <taxon>Hydridae</taxon>
        <taxon>Hydra</taxon>
    </lineage>
</organism>
<evidence type="ECO:0000256" key="1">
    <source>
        <dbReference type="ARBA" id="ARBA00004090"/>
    </source>
</evidence>
<evidence type="ECO:0000313" key="16">
    <source>
        <dbReference type="RefSeq" id="XP_065664464.1"/>
    </source>
</evidence>
<evidence type="ECO:0000256" key="2">
    <source>
        <dbReference type="ARBA" id="ARBA00004286"/>
    </source>
</evidence>
<evidence type="ECO:0000256" key="14">
    <source>
        <dbReference type="SAM" id="MobiDB-lite"/>
    </source>
</evidence>
<dbReference type="InterPro" id="IPR026570">
    <property type="entry name" value="CCDC86"/>
</dbReference>
<keyword evidence="7" id="KW-0690">Ribosome biogenesis</keyword>
<evidence type="ECO:0000256" key="3">
    <source>
        <dbReference type="ARBA" id="ARBA00004604"/>
    </source>
</evidence>
<keyword evidence="6" id="KW-0158">Chromosome</keyword>
<reference evidence="16" key="1">
    <citation type="submission" date="2025-08" db="UniProtKB">
        <authorList>
            <consortium name="RefSeq"/>
        </authorList>
    </citation>
    <scope>IDENTIFICATION</scope>
</reference>
<keyword evidence="12" id="KW-0539">Nucleus</keyword>
<sequence>MAVSKKKKGTKCTSVKGKPKSGRVWKREGKRKSDIINVKSLHKSWTTRKKERLEKDSIRAHENALKAAILLEKQKKRERTLENQKRREENIKKSEIVQKITDSSKIKRMKKKELRKIETRILPEARSDTNFNPVVVPLEGSSGRLPDEPIDGETSC</sequence>
<dbReference type="GeneID" id="100213133"/>
<evidence type="ECO:0000256" key="6">
    <source>
        <dbReference type="ARBA" id="ARBA00022454"/>
    </source>
</evidence>
<comment type="function">
    <text evidence="1">Involved in nucleolar integrity and required for processing of the pre-rRNA for the 60S ribosome subunit.</text>
</comment>
<comment type="function">
    <text evidence="13">Required for proper chromosome segregation during mitosis and error-free mitotic progression.</text>
</comment>
<accession>A0ABM4CRG3</accession>
<keyword evidence="9" id="KW-0597">Phosphoprotein</keyword>
<protein>
    <recommendedName>
        <fullName evidence="5">Coiled-coil domain-containing protein 86</fullName>
    </recommendedName>
</protein>
<evidence type="ECO:0000256" key="10">
    <source>
        <dbReference type="ARBA" id="ARBA00022934"/>
    </source>
</evidence>
<dbReference type="PANTHER" id="PTHR13557:SF1">
    <property type="entry name" value="COILED-COIL DOMAIN-CONTAINING PROTEIN 86"/>
    <property type="match status" value="1"/>
</dbReference>
<evidence type="ECO:0000313" key="15">
    <source>
        <dbReference type="Proteomes" id="UP001652625"/>
    </source>
</evidence>
<evidence type="ECO:0000256" key="11">
    <source>
        <dbReference type="ARBA" id="ARBA00023054"/>
    </source>
</evidence>
<dbReference type="Proteomes" id="UP001652625">
    <property type="component" value="Chromosome 10"/>
</dbReference>
<keyword evidence="11" id="KW-0175">Coiled coil</keyword>
<evidence type="ECO:0000256" key="9">
    <source>
        <dbReference type="ARBA" id="ARBA00022553"/>
    </source>
</evidence>
<feature type="compositionally biased region" description="Basic residues" evidence="14">
    <location>
        <begin position="1"/>
        <end position="10"/>
    </location>
</feature>
<keyword evidence="10" id="KW-0164">Citrullination</keyword>
<gene>
    <name evidence="16" type="primary">LOC100213133</name>
</gene>
<dbReference type="Pfam" id="PF03879">
    <property type="entry name" value="Cgr1"/>
    <property type="match status" value="1"/>
</dbReference>
<feature type="region of interest" description="Disordered" evidence="14">
    <location>
        <begin position="131"/>
        <end position="156"/>
    </location>
</feature>
<proteinExistence type="inferred from homology"/>
<dbReference type="PANTHER" id="PTHR13557">
    <property type="entry name" value="COILED-COIL DOMAIN-CONTAINING PROTEIN 86"/>
    <property type="match status" value="1"/>
</dbReference>